<keyword evidence="2" id="KW-1185">Reference proteome</keyword>
<dbReference type="Proteomes" id="UP000831785">
    <property type="component" value="Chromosome"/>
</dbReference>
<evidence type="ECO:0000313" key="1">
    <source>
        <dbReference type="EMBL" id="UOQ50955.1"/>
    </source>
</evidence>
<reference evidence="1 2" key="1">
    <citation type="submission" date="2022-04" db="EMBL/GenBank/DDBJ databases">
        <title>Hymenobacter sp. isolated from the air.</title>
        <authorList>
            <person name="Won M."/>
            <person name="Lee C.-M."/>
            <person name="Woen H.-Y."/>
            <person name="Kwon S.-W."/>
        </authorList>
    </citation>
    <scope>NUCLEOTIDE SEQUENCE [LARGE SCALE GENOMIC DNA]</scope>
    <source>
        <strain evidence="2">5116 S-27</strain>
    </source>
</reference>
<evidence type="ECO:0000313" key="2">
    <source>
        <dbReference type="Proteomes" id="UP000831785"/>
    </source>
</evidence>
<gene>
    <name evidence="1" type="ORF">MUN80_14430</name>
</gene>
<dbReference type="EMBL" id="CP095049">
    <property type="protein sequence ID" value="UOQ50955.1"/>
    <property type="molecule type" value="Genomic_DNA"/>
</dbReference>
<accession>A0ABY4F321</accession>
<dbReference type="RefSeq" id="WP_244714038.1">
    <property type="nucleotide sequence ID" value="NZ_CP095049.1"/>
</dbReference>
<sequence>MLSGYQIHMLGVAGDSRNAASEAGQSGIYAFGTASLLNSFRWTNPGMAAALHNLFSTSSLIL</sequence>
<organism evidence="1 2">
    <name type="scientific">Hymenobacter cellulosivorans</name>
    <dbReference type="NCBI Taxonomy" id="2932249"/>
    <lineage>
        <taxon>Bacteria</taxon>
        <taxon>Pseudomonadati</taxon>
        <taxon>Bacteroidota</taxon>
        <taxon>Cytophagia</taxon>
        <taxon>Cytophagales</taxon>
        <taxon>Hymenobacteraceae</taxon>
        <taxon>Hymenobacter</taxon>
    </lineage>
</organism>
<proteinExistence type="predicted"/>
<protein>
    <submittedName>
        <fullName evidence="1">Uncharacterized protein</fullName>
    </submittedName>
</protein>
<name>A0ABY4F321_9BACT</name>